<proteinExistence type="predicted"/>
<dbReference type="EMBL" id="VWOX01000010">
    <property type="protein sequence ID" value="KAA5541512.1"/>
    <property type="molecule type" value="Genomic_DNA"/>
</dbReference>
<reference evidence="2 3" key="1">
    <citation type="submission" date="2019-08" db="EMBL/GenBank/DDBJ databases">
        <authorList>
            <person name="Dhanesh K."/>
            <person name="Kumar G."/>
            <person name="Sasikala C."/>
            <person name="Venkata Ramana C."/>
        </authorList>
    </citation>
    <scope>NUCLEOTIDE SEQUENCE [LARGE SCALE GENOMIC DNA]</scope>
    <source>
        <strain evidence="2 3">JC645</strain>
    </source>
</reference>
<gene>
    <name evidence="2" type="ORF">FYK55_18315</name>
</gene>
<organism evidence="2 3">
    <name type="scientific">Roseiconus nitratireducens</name>
    <dbReference type="NCBI Taxonomy" id="2605748"/>
    <lineage>
        <taxon>Bacteria</taxon>
        <taxon>Pseudomonadati</taxon>
        <taxon>Planctomycetota</taxon>
        <taxon>Planctomycetia</taxon>
        <taxon>Pirellulales</taxon>
        <taxon>Pirellulaceae</taxon>
        <taxon>Roseiconus</taxon>
    </lineage>
</organism>
<evidence type="ECO:0000313" key="3">
    <source>
        <dbReference type="Proteomes" id="UP000324479"/>
    </source>
</evidence>
<sequence length="767" mass="85319">MRMPLGSCRRNIVAVDLLKMRPSECCRTLNSTPLGTVLTDRQLYRYRTEAGVLIGDGTHVDLLRFTAWLIDKRHVPKPPADADPYAKVKEKARARNAAVALAGRDIGDLPTVEDPERKARAAGSFRFFCETYFKLTFHLDWSPDHIKVINKIEEAVVRGGLFALAMARGSGKSSLAEVACIWAVLNGYCDFVCLIGSDEGHACDMLDSIKTELDANELLLADYPEVCFPIQALDGISNRANGQLYQGKRTQIGWTAKEIVLPTVAGSKASGAIIKVAGLTGRIRGMKFKRPDGKTVRPSLVVLDDPQTDESARSLSQCANREAILAGAVLGLAGPGKKISGIMPCTVIRPGDMADNILDREKHPEWNGERTRMVDSFPTNETLWQRYAEIRSEGLRAGDGGEAGTEFYRQNQVEMDAGASVSWKERFNEDELSAIQHAMNLKLQDEAAFFAEYQNEPLPEETVGADQLNADQVAAKINNMPRRSVPIAGNHLTAFIDVQGKLLFYVVGAWEDDFTGYVVDYGTYPDQQRTHFTLRDARHTLENASEGTGLEGSIYAGLESLTDELLGREWQRDDGAAMKIGRCLIDANWGHSTNVVYQFCRQSPHASILLPSHGRFVGASSNPFSEYKRRPGDRVGLNWRVPSINGKRAIRHVIYDTNWWKSFTHARLAVAMGDRGCLSIFGDRPEMHRMFAEQVTAEYFVRTEGRGRTVDEWKSRPEQPDNHWLDCLVGCAVGASMQGALLFGTDIPTAPQRKRVSFKEMQQRRRS</sequence>
<dbReference type="Pfam" id="PF20454">
    <property type="entry name" value="GpA_nuclease"/>
    <property type="match status" value="1"/>
</dbReference>
<comment type="caution">
    <text evidence="2">The sequence shown here is derived from an EMBL/GenBank/DDBJ whole genome shotgun (WGS) entry which is preliminary data.</text>
</comment>
<keyword evidence="3" id="KW-1185">Reference proteome</keyword>
<accession>A0A5M6D5C5</accession>
<dbReference type="InterPro" id="IPR046454">
    <property type="entry name" value="GpA_endonuclease"/>
</dbReference>
<feature type="domain" description="Terminase large subunit GpA endonuclease" evidence="1">
    <location>
        <begin position="465"/>
        <end position="739"/>
    </location>
</feature>
<evidence type="ECO:0000313" key="2">
    <source>
        <dbReference type="EMBL" id="KAA5541512.1"/>
    </source>
</evidence>
<dbReference type="Gene3D" id="3.40.50.300">
    <property type="entry name" value="P-loop containing nucleotide triphosphate hydrolases"/>
    <property type="match status" value="1"/>
</dbReference>
<name>A0A5M6D5C5_9BACT</name>
<protein>
    <recommendedName>
        <fullName evidence="1">Terminase large subunit GpA endonuclease domain-containing protein</fullName>
    </recommendedName>
</protein>
<dbReference type="InterPro" id="IPR027417">
    <property type="entry name" value="P-loop_NTPase"/>
</dbReference>
<dbReference type="GO" id="GO:0004519">
    <property type="term" value="F:endonuclease activity"/>
    <property type="evidence" value="ECO:0007669"/>
    <property type="project" value="InterPro"/>
</dbReference>
<dbReference type="Proteomes" id="UP000324479">
    <property type="component" value="Unassembled WGS sequence"/>
</dbReference>
<dbReference type="AlphaFoldDB" id="A0A5M6D5C5"/>
<evidence type="ECO:0000259" key="1">
    <source>
        <dbReference type="Pfam" id="PF20454"/>
    </source>
</evidence>